<evidence type="ECO:0000313" key="8">
    <source>
        <dbReference type="EMBL" id="KAF2773159.1"/>
    </source>
</evidence>
<sequence length="425" mass="46060">MQHPGPVLIVGVVFLATFVSTFGSSVSVGDGSFTAKHFGVSPSNAPLIVGLYLSGCAPGPLVFGPMSERYGRRLAIWSGTAILAAFATASAAAPNWSTFLAFRFLAGFGSTALMVIAGGIVADVMPDAGVRGNRNSWLMINTTLGSTFGSMVSTAVAARWPDQWNAAYWLNGGAAGLSLVLLLFLPESWTQHRSGTHDEDATMAQARPAEMKLTRHFQLMLPLRMLFLEPIVSFACLFMSVAYSTYCLLFQFLPPTFSSTYEWTSDSKYRMFAPLVAGAVLAGITFTVLDPKIKAWVEKNASQRRGPDLRRYAVSGHKPAAVILLAEGIFGFGFLLLFMCLTNYVADTYERWIASALAPSFVFRNLTGAALSFAATPIWNSLSPSWTYFVLGFLSIPFAVLLCCSYLFAPWLRQHSKFGITVAAT</sequence>
<keyword evidence="6" id="KW-0732">Signal</keyword>
<evidence type="ECO:0000259" key="7">
    <source>
        <dbReference type="PROSITE" id="PS50850"/>
    </source>
</evidence>
<dbReference type="InterPro" id="IPR020846">
    <property type="entry name" value="MFS_dom"/>
</dbReference>
<feature type="transmembrane region" description="Helical" evidence="5">
    <location>
        <begin position="386"/>
        <end position="409"/>
    </location>
</feature>
<accession>A0A6G1LKR1</accession>
<dbReference type="PANTHER" id="PTHR23502">
    <property type="entry name" value="MAJOR FACILITATOR SUPERFAMILY"/>
    <property type="match status" value="1"/>
</dbReference>
<keyword evidence="9" id="KW-1185">Reference proteome</keyword>
<feature type="transmembrane region" description="Helical" evidence="5">
    <location>
        <begin position="47"/>
        <end position="67"/>
    </location>
</feature>
<dbReference type="PANTHER" id="PTHR23502:SF74">
    <property type="entry name" value="MAJOR FACILITATOR SUPERFAMILY (MFS) PROFILE DOMAIN-CONTAINING PROTEIN"/>
    <property type="match status" value="1"/>
</dbReference>
<evidence type="ECO:0000256" key="5">
    <source>
        <dbReference type="SAM" id="Phobius"/>
    </source>
</evidence>
<reference evidence="8" key="1">
    <citation type="journal article" date="2020" name="Stud. Mycol.">
        <title>101 Dothideomycetes genomes: a test case for predicting lifestyles and emergence of pathogens.</title>
        <authorList>
            <person name="Haridas S."/>
            <person name="Albert R."/>
            <person name="Binder M."/>
            <person name="Bloem J."/>
            <person name="Labutti K."/>
            <person name="Salamov A."/>
            <person name="Andreopoulos B."/>
            <person name="Baker S."/>
            <person name="Barry K."/>
            <person name="Bills G."/>
            <person name="Bluhm B."/>
            <person name="Cannon C."/>
            <person name="Castanera R."/>
            <person name="Culley D."/>
            <person name="Daum C."/>
            <person name="Ezra D."/>
            <person name="Gonzalez J."/>
            <person name="Henrissat B."/>
            <person name="Kuo A."/>
            <person name="Liang C."/>
            <person name="Lipzen A."/>
            <person name="Lutzoni F."/>
            <person name="Magnuson J."/>
            <person name="Mondo S."/>
            <person name="Nolan M."/>
            <person name="Ohm R."/>
            <person name="Pangilinan J."/>
            <person name="Park H.-J."/>
            <person name="Ramirez L."/>
            <person name="Alfaro M."/>
            <person name="Sun H."/>
            <person name="Tritt A."/>
            <person name="Yoshinaga Y."/>
            <person name="Zwiers L.-H."/>
            <person name="Turgeon B."/>
            <person name="Goodwin S."/>
            <person name="Spatafora J."/>
            <person name="Crous P."/>
            <person name="Grigoriev I."/>
        </authorList>
    </citation>
    <scope>NUCLEOTIDE SEQUENCE</scope>
    <source>
        <strain evidence="8">CBS 116005</strain>
    </source>
</reference>
<feature type="domain" description="Major facilitator superfamily (MFS) profile" evidence="7">
    <location>
        <begin position="9"/>
        <end position="425"/>
    </location>
</feature>
<keyword evidence="3 5" id="KW-1133">Transmembrane helix</keyword>
<feature type="signal peptide" evidence="6">
    <location>
        <begin position="1"/>
        <end position="23"/>
    </location>
</feature>
<feature type="transmembrane region" description="Helical" evidence="5">
    <location>
        <begin position="271"/>
        <end position="289"/>
    </location>
</feature>
<dbReference type="EMBL" id="ML995812">
    <property type="protein sequence ID" value="KAF2773159.1"/>
    <property type="molecule type" value="Genomic_DNA"/>
</dbReference>
<feature type="transmembrane region" description="Helical" evidence="5">
    <location>
        <begin position="99"/>
        <end position="125"/>
    </location>
</feature>
<evidence type="ECO:0000256" key="6">
    <source>
        <dbReference type="SAM" id="SignalP"/>
    </source>
</evidence>
<feature type="transmembrane region" description="Helical" evidence="5">
    <location>
        <begin position="74"/>
        <end position="93"/>
    </location>
</feature>
<comment type="subcellular location">
    <subcellularLocation>
        <location evidence="1">Membrane</location>
        <topology evidence="1">Multi-pass membrane protein</topology>
    </subcellularLocation>
</comment>
<keyword evidence="2 5" id="KW-0812">Transmembrane</keyword>
<dbReference type="Pfam" id="PF07690">
    <property type="entry name" value="MFS_1"/>
    <property type="match status" value="1"/>
</dbReference>
<name>A0A6G1LKR1_9PEZI</name>
<gene>
    <name evidence="8" type="ORF">EJ03DRAFT_155299</name>
</gene>
<dbReference type="AlphaFoldDB" id="A0A6G1LKR1"/>
<protein>
    <submittedName>
        <fullName evidence="8">MFS general substrate transporter</fullName>
    </submittedName>
</protein>
<evidence type="ECO:0000256" key="4">
    <source>
        <dbReference type="ARBA" id="ARBA00023136"/>
    </source>
</evidence>
<evidence type="ECO:0000256" key="1">
    <source>
        <dbReference type="ARBA" id="ARBA00004141"/>
    </source>
</evidence>
<feature type="transmembrane region" description="Helical" evidence="5">
    <location>
        <begin position="137"/>
        <end position="160"/>
    </location>
</feature>
<dbReference type="Gene3D" id="1.20.1250.20">
    <property type="entry name" value="MFS general substrate transporter like domains"/>
    <property type="match status" value="1"/>
</dbReference>
<feature type="transmembrane region" description="Helical" evidence="5">
    <location>
        <begin position="166"/>
        <end position="185"/>
    </location>
</feature>
<dbReference type="SUPFAM" id="SSF103473">
    <property type="entry name" value="MFS general substrate transporter"/>
    <property type="match status" value="1"/>
</dbReference>
<dbReference type="GO" id="GO:0022857">
    <property type="term" value="F:transmembrane transporter activity"/>
    <property type="evidence" value="ECO:0007669"/>
    <property type="project" value="InterPro"/>
</dbReference>
<feature type="transmembrane region" description="Helical" evidence="5">
    <location>
        <begin position="225"/>
        <end position="251"/>
    </location>
</feature>
<dbReference type="GO" id="GO:0005886">
    <property type="term" value="C:plasma membrane"/>
    <property type="evidence" value="ECO:0007669"/>
    <property type="project" value="TreeGrafter"/>
</dbReference>
<dbReference type="OrthoDB" id="5141738at2759"/>
<dbReference type="Proteomes" id="UP000799436">
    <property type="component" value="Unassembled WGS sequence"/>
</dbReference>
<proteinExistence type="predicted"/>
<dbReference type="InterPro" id="IPR011701">
    <property type="entry name" value="MFS"/>
</dbReference>
<evidence type="ECO:0000256" key="2">
    <source>
        <dbReference type="ARBA" id="ARBA00022692"/>
    </source>
</evidence>
<keyword evidence="4 5" id="KW-0472">Membrane</keyword>
<dbReference type="PROSITE" id="PS50850">
    <property type="entry name" value="MFS"/>
    <property type="match status" value="1"/>
</dbReference>
<evidence type="ECO:0000313" key="9">
    <source>
        <dbReference type="Proteomes" id="UP000799436"/>
    </source>
</evidence>
<dbReference type="InterPro" id="IPR036259">
    <property type="entry name" value="MFS_trans_sf"/>
</dbReference>
<evidence type="ECO:0000256" key="3">
    <source>
        <dbReference type="ARBA" id="ARBA00022989"/>
    </source>
</evidence>
<feature type="chain" id="PRO_5026200457" evidence="6">
    <location>
        <begin position="24"/>
        <end position="425"/>
    </location>
</feature>
<feature type="transmembrane region" description="Helical" evidence="5">
    <location>
        <begin position="320"/>
        <end position="346"/>
    </location>
</feature>
<organism evidence="8 9">
    <name type="scientific">Teratosphaeria nubilosa</name>
    <dbReference type="NCBI Taxonomy" id="161662"/>
    <lineage>
        <taxon>Eukaryota</taxon>
        <taxon>Fungi</taxon>
        <taxon>Dikarya</taxon>
        <taxon>Ascomycota</taxon>
        <taxon>Pezizomycotina</taxon>
        <taxon>Dothideomycetes</taxon>
        <taxon>Dothideomycetidae</taxon>
        <taxon>Mycosphaerellales</taxon>
        <taxon>Teratosphaeriaceae</taxon>
        <taxon>Teratosphaeria</taxon>
    </lineage>
</organism>